<evidence type="ECO:0000256" key="7">
    <source>
        <dbReference type="ARBA" id="ARBA00023010"/>
    </source>
</evidence>
<dbReference type="AlphaFoldDB" id="A0A347ZTH9"/>
<evidence type="ECO:0000313" key="13">
    <source>
        <dbReference type="EMBL" id="REG10815.1"/>
    </source>
</evidence>
<keyword evidence="14" id="KW-1185">Reference proteome</keyword>
<feature type="transmembrane region" description="Helical" evidence="9">
    <location>
        <begin position="421"/>
        <end position="439"/>
    </location>
</feature>
<dbReference type="NCBIfam" id="TIGR00916">
    <property type="entry name" value="2A0604s01"/>
    <property type="match status" value="1"/>
</dbReference>
<dbReference type="InterPro" id="IPR048634">
    <property type="entry name" value="SecD_SecF_C"/>
</dbReference>
<dbReference type="NCBIfam" id="TIGR01129">
    <property type="entry name" value="secD"/>
    <property type="match status" value="1"/>
</dbReference>
<gene>
    <name evidence="9" type="primary">secD</name>
    <name evidence="13" type="ORF">DFR64_0680</name>
</gene>
<dbReference type="GO" id="GO:0005886">
    <property type="term" value="C:plasma membrane"/>
    <property type="evidence" value="ECO:0007669"/>
    <property type="project" value="UniProtKB-SubCell"/>
</dbReference>
<comment type="subunit">
    <text evidence="9">Forms a complex with SecF. Part of the essential Sec protein translocation apparatus which comprises SecA, SecYEG and auxiliary proteins SecDF. Other proteins may also be involved.</text>
</comment>
<evidence type="ECO:0000256" key="8">
    <source>
        <dbReference type="ARBA" id="ARBA00023136"/>
    </source>
</evidence>
<dbReference type="EMBL" id="QUMS01000001">
    <property type="protein sequence ID" value="REG10815.1"/>
    <property type="molecule type" value="Genomic_DNA"/>
</dbReference>
<comment type="similarity">
    <text evidence="9">Belongs to the SecD/SecF family. SecD subfamily.</text>
</comment>
<dbReference type="GO" id="GO:0065002">
    <property type="term" value="P:intracellular protein transmembrane transport"/>
    <property type="evidence" value="ECO:0007669"/>
    <property type="project" value="UniProtKB-UniRule"/>
</dbReference>
<dbReference type="Gene3D" id="3.30.70.3400">
    <property type="match status" value="1"/>
</dbReference>
<feature type="domain" description="SecDF P1 head subdomain" evidence="12">
    <location>
        <begin position="194"/>
        <end position="295"/>
    </location>
</feature>
<dbReference type="InterPro" id="IPR022813">
    <property type="entry name" value="SecD/SecF_arch_bac"/>
</dbReference>
<dbReference type="PANTHER" id="PTHR30081">
    <property type="entry name" value="PROTEIN-EXPORT MEMBRANE PROTEIN SEC"/>
    <property type="match status" value="1"/>
</dbReference>
<keyword evidence="5 9" id="KW-0653">Protein transport</keyword>
<evidence type="ECO:0000259" key="12">
    <source>
        <dbReference type="Pfam" id="PF22599"/>
    </source>
</evidence>
<dbReference type="RefSeq" id="WP_116223970.1">
    <property type="nucleotide sequence ID" value="NZ_AP018437.1"/>
</dbReference>
<dbReference type="HAMAP" id="MF_01463_B">
    <property type="entry name" value="SecD_B"/>
    <property type="match status" value="1"/>
</dbReference>
<feature type="transmembrane region" description="Helical" evidence="9">
    <location>
        <begin position="445"/>
        <end position="468"/>
    </location>
</feature>
<dbReference type="GO" id="GO:0015450">
    <property type="term" value="F:protein-transporting ATPase activity"/>
    <property type="evidence" value="ECO:0007669"/>
    <property type="project" value="InterPro"/>
</dbReference>
<evidence type="ECO:0000256" key="3">
    <source>
        <dbReference type="ARBA" id="ARBA00022475"/>
    </source>
</evidence>
<evidence type="ECO:0000256" key="6">
    <source>
        <dbReference type="ARBA" id="ARBA00022989"/>
    </source>
</evidence>
<comment type="function">
    <text evidence="9">Part of the Sec protein translocase complex. Interacts with the SecYEG preprotein conducting channel. SecDF uses the proton motive force (PMF) to complete protein translocation after the ATP-dependent function of SecA.</text>
</comment>
<protein>
    <recommendedName>
        <fullName evidence="9">Protein translocase subunit SecD</fullName>
    </recommendedName>
</protein>
<dbReference type="GO" id="GO:0043952">
    <property type="term" value="P:protein transport by the Sec complex"/>
    <property type="evidence" value="ECO:0007669"/>
    <property type="project" value="UniProtKB-UniRule"/>
</dbReference>
<dbReference type="InterPro" id="IPR048631">
    <property type="entry name" value="SecD_1st"/>
</dbReference>
<keyword evidence="7 9" id="KW-0811">Translocation</keyword>
<keyword evidence="3 9" id="KW-1003">Cell membrane</keyword>
<keyword evidence="4 9" id="KW-0812">Transmembrane</keyword>
<dbReference type="Gene3D" id="1.20.1640.10">
    <property type="entry name" value="Multidrug efflux transporter AcrB transmembrane domain"/>
    <property type="match status" value="1"/>
</dbReference>
<feature type="transmembrane region" description="Helical" evidence="9">
    <location>
        <begin position="341"/>
        <end position="361"/>
    </location>
</feature>
<dbReference type="Pfam" id="PF21760">
    <property type="entry name" value="SecD_1st"/>
    <property type="match status" value="1"/>
</dbReference>
<feature type="domain" description="Protein translocase subunit SecDF P1" evidence="11">
    <location>
        <begin position="70"/>
        <end position="124"/>
    </location>
</feature>
<dbReference type="PANTHER" id="PTHR30081:SF1">
    <property type="entry name" value="PROTEIN TRANSLOCASE SUBUNIT SECD"/>
    <property type="match status" value="1"/>
</dbReference>
<evidence type="ECO:0000256" key="5">
    <source>
        <dbReference type="ARBA" id="ARBA00022927"/>
    </source>
</evidence>
<dbReference type="OrthoDB" id="9805019at2"/>
<feature type="transmembrane region" description="Helical" evidence="9">
    <location>
        <begin position="9"/>
        <end position="27"/>
    </location>
</feature>
<feature type="domain" description="Protein export membrane protein SecD/SecF C-terminal" evidence="10">
    <location>
        <begin position="296"/>
        <end position="471"/>
    </location>
</feature>
<evidence type="ECO:0000256" key="2">
    <source>
        <dbReference type="ARBA" id="ARBA00022448"/>
    </source>
</evidence>
<dbReference type="Gene3D" id="3.30.1360.200">
    <property type="match status" value="1"/>
</dbReference>
<keyword evidence="6 9" id="KW-1133">Transmembrane helix</keyword>
<comment type="subcellular location">
    <subcellularLocation>
        <location evidence="1 9">Cell membrane</location>
        <topology evidence="1 9">Multi-pass membrane protein</topology>
    </subcellularLocation>
</comment>
<dbReference type="Pfam" id="PF02355">
    <property type="entry name" value="SecD_SecF_C"/>
    <property type="match status" value="1"/>
</dbReference>
<dbReference type="GO" id="GO:0006605">
    <property type="term" value="P:protein targeting"/>
    <property type="evidence" value="ECO:0007669"/>
    <property type="project" value="UniProtKB-UniRule"/>
</dbReference>
<feature type="transmembrane region" description="Helical" evidence="9">
    <location>
        <begin position="318"/>
        <end position="336"/>
    </location>
</feature>
<proteinExistence type="inferred from homology"/>
<dbReference type="Proteomes" id="UP000256388">
    <property type="component" value="Unassembled WGS sequence"/>
</dbReference>
<dbReference type="InterPro" id="IPR005791">
    <property type="entry name" value="SecD"/>
</dbReference>
<evidence type="ECO:0000256" key="9">
    <source>
        <dbReference type="HAMAP-Rule" id="MF_01463"/>
    </source>
</evidence>
<keyword evidence="8 9" id="KW-0472">Membrane</keyword>
<evidence type="ECO:0000313" key="14">
    <source>
        <dbReference type="Proteomes" id="UP000256388"/>
    </source>
</evidence>
<evidence type="ECO:0000256" key="4">
    <source>
        <dbReference type="ARBA" id="ARBA00022692"/>
    </source>
</evidence>
<comment type="caution">
    <text evidence="13">The sequence shown here is derived from an EMBL/GenBank/DDBJ whole genome shotgun (WGS) entry which is preliminary data.</text>
</comment>
<dbReference type="InterPro" id="IPR055344">
    <property type="entry name" value="SecD_SecF_C_bact"/>
</dbReference>
<keyword evidence="2 9" id="KW-0813">Transport</keyword>
<evidence type="ECO:0000259" key="10">
    <source>
        <dbReference type="Pfam" id="PF02355"/>
    </source>
</evidence>
<dbReference type="Pfam" id="PF22599">
    <property type="entry name" value="SecDF_P1_head"/>
    <property type="match status" value="1"/>
</dbReference>
<accession>A0A347ZTH9</accession>
<evidence type="ECO:0000259" key="11">
    <source>
        <dbReference type="Pfam" id="PF21760"/>
    </source>
</evidence>
<sequence>MKNKALRNILIIVVVILVILIDFPILGNVKQKIFNRDVTAQLGLDLRGGMQVVLQAPEGYQIDQETLQVASSILENRANALGVSEVLFQVAGDNYIVGEFPGLENIDEVISVIKQTGMLEFVDVGDEYLEPGTVIQTDYTGTKSGSTDSTSPEAAATVAPEATTTVAATEAAAAGTDTTAADAAAAPATDKIYHTVITGADLEDVFVTAPQTPTDGYAVSFKLKSDATQTFADYTTNNVGKMLAIVLDHKIVSTPVIHQAITSGEGAISGSGENAYTYDEANNLRITLFYGTLPVSLEIAESRVVGPTLGQDSLNKSLLAAAIGFLIISLFMLIYYRVPGFVAIISITIFGLITYAIYLVIPVTLTLPGIAGFLLSVGSALDANILQFERLKEELRRGRNLQQAVDLGWSRAWPSIRDSNLATLITSAILFWFGSTFGASIVKGFALTLAIGVVISLFTALFVTRTLLSSIIDRFKDSDKAKWFGI</sequence>
<name>A0A347ZTH9_9CHLR</name>
<dbReference type="InterPro" id="IPR054384">
    <property type="entry name" value="SecDF_P1_head"/>
</dbReference>
<dbReference type="SUPFAM" id="SSF82866">
    <property type="entry name" value="Multidrug efflux transporter AcrB transmembrane domain"/>
    <property type="match status" value="1"/>
</dbReference>
<organism evidence="13 14">
    <name type="scientific">Pelolinea submarina</name>
    <dbReference type="NCBI Taxonomy" id="913107"/>
    <lineage>
        <taxon>Bacteria</taxon>
        <taxon>Bacillati</taxon>
        <taxon>Chloroflexota</taxon>
        <taxon>Anaerolineae</taxon>
        <taxon>Anaerolineales</taxon>
        <taxon>Anaerolineaceae</taxon>
        <taxon>Pelolinea</taxon>
    </lineage>
</organism>
<reference evidence="13 14" key="1">
    <citation type="submission" date="2018-08" db="EMBL/GenBank/DDBJ databases">
        <title>Genomic Encyclopedia of Type Strains, Phase IV (KMG-IV): sequencing the most valuable type-strain genomes for metagenomic binning, comparative biology and taxonomic classification.</title>
        <authorList>
            <person name="Goeker M."/>
        </authorList>
    </citation>
    <scope>NUCLEOTIDE SEQUENCE [LARGE SCALE GENOMIC DNA]</scope>
    <source>
        <strain evidence="13 14">DSM 23923</strain>
    </source>
</reference>
<feature type="transmembrane region" description="Helical" evidence="9">
    <location>
        <begin position="367"/>
        <end position="386"/>
    </location>
</feature>
<evidence type="ECO:0000256" key="1">
    <source>
        <dbReference type="ARBA" id="ARBA00004651"/>
    </source>
</evidence>